<feature type="domain" description="C3H1-type" evidence="13">
    <location>
        <begin position="3"/>
        <end position="30"/>
    </location>
</feature>
<evidence type="ECO:0000256" key="5">
    <source>
        <dbReference type="ARBA" id="ARBA00022737"/>
    </source>
</evidence>
<sequence length="1020" mass="113919">MSRVKLGPCKQFSKGRCAYGDKCKFIHEAAVPAAPQADGGFARWKEDNAISVPSSPRRDTAASSSGRGPKAPRTQSHSEADRSVVLQPPSAPSPPPPQARPRPKRGELPCHAWRDGHCAKGDKCWYAHDPQIQEAERLRKERVARAAEAAEAQRAEREAVRRAEIETQRIARLVREAEQEALERARQADFAARKAETRRKEAAQTIQRIVLGTSLVTYSAGISIQQVVTGFEACCIRINNLPLNATHDEIKALFTQQGVDETRLFITGIKELPDRHLEATLITSSEEGGAIAAGLEDIEFRQERLHFEVTDNARSDGMGNSASKDCDTLTLSWRAPSSCAVVTFASVEEAHAKVNALNRQICAGRRVRVQMNEPPANMRRFNWQCAVKITGLPLPIEYHSVAQFAGSDALKFLKPISYDADAGLRVVRQQVGIIGGADLMSFDVIAQDDIEGNISVKARFSNHEAAKRVEALFGGRLNYLGSQTLRRWLPNPLEYIISIPRQQYRAQKRVWDSLADGEAADNKKAFIRIFPVQNNSRMQIKVLGDDKKAVGSLKVRVESLVGGEQLHVSCWHRLFKSTAGTHFLNSVLDRTGAYARADWKLCVVKVYGDAASVDQAREAVKAEVERLDSLEWSVFLKKQSIRFFVQRGMATLKETLGEENATLVIAPRASKIIIRGGEEARHLLTRLIDESLEETAGSVQRAIIGASCPICSDEISHPVTLGCEHTYCLGCLRHYISTAADTFPLTCLGNEATCETPIPLPTIEHFLPTSQFHQLLESAFLRYIEQHPQEFKYCKTPDCTQVYRRNAAATAMTCPSCFFTVCSSCDEEGHQGMSCEDKRLQGDPGEQERRNDEWARTNGVKRCPTCSVWIEKTEGCNHMACKCGAHICWVCMGVFESTQIYPHLHQAHGGAFEAPPEPEPVRRVYEHPEVPVRQRPVWAQQYGVNPARVGYQAAAPQVQEDHWLEEARRLQVIADAERRVAQRRELQRYHEQMQLQREAAAAAAQRQRERRESGWGCLVM</sequence>
<dbReference type="InterPro" id="IPR035979">
    <property type="entry name" value="RBD_domain_sf"/>
</dbReference>
<dbReference type="InterPro" id="IPR041367">
    <property type="entry name" value="Znf-CCCH_4"/>
</dbReference>
<dbReference type="InterPro" id="IPR001841">
    <property type="entry name" value="Znf_RING"/>
</dbReference>
<dbReference type="GO" id="GO:0003676">
    <property type="term" value="F:nucleic acid binding"/>
    <property type="evidence" value="ECO:0007669"/>
    <property type="project" value="InterPro"/>
</dbReference>
<dbReference type="SMART" id="SM00356">
    <property type="entry name" value="ZnF_C3H1"/>
    <property type="match status" value="2"/>
</dbReference>
<dbReference type="InterPro" id="IPR000571">
    <property type="entry name" value="Znf_CCCH"/>
</dbReference>
<evidence type="ECO:0000256" key="6">
    <source>
        <dbReference type="ARBA" id="ARBA00022771"/>
    </source>
</evidence>
<keyword evidence="10" id="KW-0175">Coiled coil</keyword>
<keyword evidence="5" id="KW-0677">Repeat</keyword>
<evidence type="ECO:0000313" key="16">
    <source>
        <dbReference type="Proteomes" id="UP001215598"/>
    </source>
</evidence>
<feature type="zinc finger region" description="C3H1-type" evidence="9">
    <location>
        <begin position="104"/>
        <end position="131"/>
    </location>
</feature>
<dbReference type="Gene3D" id="3.30.40.10">
    <property type="entry name" value="Zinc/RING finger domain, C3HC4 (zinc finger)"/>
    <property type="match status" value="1"/>
</dbReference>
<evidence type="ECO:0000256" key="11">
    <source>
        <dbReference type="SAM" id="MobiDB-lite"/>
    </source>
</evidence>
<dbReference type="InterPro" id="IPR031127">
    <property type="entry name" value="E3_UB_ligase_RBR"/>
</dbReference>
<proteinExistence type="predicted"/>
<comment type="caution">
    <text evidence="15">The sequence shown here is derived from an EMBL/GenBank/DDBJ whole genome shotgun (WGS) entry which is preliminary data.</text>
</comment>
<reference evidence="15" key="1">
    <citation type="submission" date="2023-03" db="EMBL/GenBank/DDBJ databases">
        <title>Massive genome expansion in bonnet fungi (Mycena s.s.) driven by repeated elements and novel gene families across ecological guilds.</title>
        <authorList>
            <consortium name="Lawrence Berkeley National Laboratory"/>
            <person name="Harder C.B."/>
            <person name="Miyauchi S."/>
            <person name="Viragh M."/>
            <person name="Kuo A."/>
            <person name="Thoen E."/>
            <person name="Andreopoulos B."/>
            <person name="Lu D."/>
            <person name="Skrede I."/>
            <person name="Drula E."/>
            <person name="Henrissat B."/>
            <person name="Morin E."/>
            <person name="Kohler A."/>
            <person name="Barry K."/>
            <person name="LaButti K."/>
            <person name="Morin E."/>
            <person name="Salamov A."/>
            <person name="Lipzen A."/>
            <person name="Mereny Z."/>
            <person name="Hegedus B."/>
            <person name="Baldrian P."/>
            <person name="Stursova M."/>
            <person name="Weitz H."/>
            <person name="Taylor A."/>
            <person name="Grigoriev I.V."/>
            <person name="Nagy L.G."/>
            <person name="Martin F."/>
            <person name="Kauserud H."/>
        </authorList>
    </citation>
    <scope>NUCLEOTIDE SEQUENCE</scope>
    <source>
        <strain evidence="15">CBHHK182m</strain>
    </source>
</reference>
<dbReference type="SUPFAM" id="SSF57850">
    <property type="entry name" value="RING/U-box"/>
    <property type="match status" value="3"/>
</dbReference>
<dbReference type="PROSITE" id="PS50089">
    <property type="entry name" value="ZF_RING_2"/>
    <property type="match status" value="1"/>
</dbReference>
<evidence type="ECO:0000256" key="10">
    <source>
        <dbReference type="SAM" id="Coils"/>
    </source>
</evidence>
<dbReference type="CDD" id="cd16449">
    <property type="entry name" value="RING-HC"/>
    <property type="match status" value="1"/>
</dbReference>
<feature type="zinc finger region" description="C3H1-type" evidence="9">
    <location>
        <begin position="3"/>
        <end position="30"/>
    </location>
</feature>
<dbReference type="Pfam" id="PF15227">
    <property type="entry name" value="zf-C3HC4_4"/>
    <property type="match status" value="1"/>
</dbReference>
<dbReference type="PROSITE" id="PS00518">
    <property type="entry name" value="ZF_RING_1"/>
    <property type="match status" value="1"/>
</dbReference>
<dbReference type="InterPro" id="IPR012677">
    <property type="entry name" value="Nucleotide-bd_a/b_plait_sf"/>
</dbReference>
<dbReference type="CDD" id="cd20335">
    <property type="entry name" value="BRcat_RBR"/>
    <property type="match status" value="1"/>
</dbReference>
<feature type="domain" description="C3H1-type" evidence="13">
    <location>
        <begin position="104"/>
        <end position="131"/>
    </location>
</feature>
<dbReference type="Pfam" id="PF26200">
    <property type="entry name" value="Rcat_RNF216"/>
    <property type="match status" value="1"/>
</dbReference>
<dbReference type="PROSITE" id="PS51873">
    <property type="entry name" value="TRIAD"/>
    <property type="match status" value="1"/>
</dbReference>
<feature type="domain" description="RING-type" evidence="12">
    <location>
        <begin position="708"/>
        <end position="747"/>
    </location>
</feature>
<evidence type="ECO:0000256" key="7">
    <source>
        <dbReference type="ARBA" id="ARBA00022786"/>
    </source>
</evidence>
<dbReference type="InterPro" id="IPR036855">
    <property type="entry name" value="Znf_CCCH_sf"/>
</dbReference>
<evidence type="ECO:0000313" key="15">
    <source>
        <dbReference type="EMBL" id="KAJ7771603.1"/>
    </source>
</evidence>
<dbReference type="Pfam" id="PF18044">
    <property type="entry name" value="zf-CCCH_4"/>
    <property type="match status" value="1"/>
</dbReference>
<dbReference type="PANTHER" id="PTHR11685">
    <property type="entry name" value="RBR FAMILY RING FINGER AND IBR DOMAIN-CONTAINING"/>
    <property type="match status" value="1"/>
</dbReference>
<evidence type="ECO:0000259" key="13">
    <source>
        <dbReference type="PROSITE" id="PS50103"/>
    </source>
</evidence>
<name>A0AAD7JXP4_9AGAR</name>
<dbReference type="SUPFAM" id="SSF90229">
    <property type="entry name" value="CCCH zinc finger"/>
    <property type="match status" value="2"/>
</dbReference>
<keyword evidence="4 9" id="KW-0479">Metal-binding</keyword>
<evidence type="ECO:0000256" key="1">
    <source>
        <dbReference type="ARBA" id="ARBA00001798"/>
    </source>
</evidence>
<dbReference type="Gene3D" id="3.30.1370.210">
    <property type="match status" value="1"/>
</dbReference>
<dbReference type="InterPro" id="IPR013083">
    <property type="entry name" value="Znf_RING/FYVE/PHD"/>
</dbReference>
<evidence type="ECO:0000259" key="12">
    <source>
        <dbReference type="PROSITE" id="PS50089"/>
    </source>
</evidence>
<keyword evidence="7" id="KW-0833">Ubl conjugation pathway</keyword>
<evidence type="ECO:0000256" key="9">
    <source>
        <dbReference type="PROSITE-ProRule" id="PRU00723"/>
    </source>
</evidence>
<gene>
    <name evidence="15" type="ORF">B0H16DRAFT_1514042</name>
</gene>
<feature type="coiled-coil region" evidence="10">
    <location>
        <begin position="138"/>
        <end position="180"/>
    </location>
</feature>
<feature type="compositionally biased region" description="Pro residues" evidence="11">
    <location>
        <begin position="89"/>
        <end position="100"/>
    </location>
</feature>
<evidence type="ECO:0000256" key="4">
    <source>
        <dbReference type="ARBA" id="ARBA00022723"/>
    </source>
</evidence>
<keyword evidence="16" id="KW-1185">Reference proteome</keyword>
<organism evidence="15 16">
    <name type="scientific">Mycena metata</name>
    <dbReference type="NCBI Taxonomy" id="1033252"/>
    <lineage>
        <taxon>Eukaryota</taxon>
        <taxon>Fungi</taxon>
        <taxon>Dikarya</taxon>
        <taxon>Basidiomycota</taxon>
        <taxon>Agaricomycotina</taxon>
        <taxon>Agaricomycetes</taxon>
        <taxon>Agaricomycetidae</taxon>
        <taxon>Agaricales</taxon>
        <taxon>Marasmiineae</taxon>
        <taxon>Mycenaceae</taxon>
        <taxon>Mycena</taxon>
    </lineage>
</organism>
<dbReference type="SMART" id="SM00647">
    <property type="entry name" value="IBR"/>
    <property type="match status" value="1"/>
</dbReference>
<dbReference type="GO" id="GO:0061630">
    <property type="term" value="F:ubiquitin protein ligase activity"/>
    <property type="evidence" value="ECO:0007669"/>
    <property type="project" value="UniProtKB-EC"/>
</dbReference>
<evidence type="ECO:0000256" key="2">
    <source>
        <dbReference type="ARBA" id="ARBA00012251"/>
    </source>
</evidence>
<dbReference type="GO" id="GO:0008270">
    <property type="term" value="F:zinc ion binding"/>
    <property type="evidence" value="ECO:0007669"/>
    <property type="project" value="UniProtKB-KW"/>
</dbReference>
<dbReference type="InterPro" id="IPR044066">
    <property type="entry name" value="TRIAD_supradom"/>
</dbReference>
<keyword evidence="8 9" id="KW-0862">Zinc</keyword>
<dbReference type="EMBL" id="JARKIB010000015">
    <property type="protein sequence ID" value="KAJ7771603.1"/>
    <property type="molecule type" value="Genomic_DNA"/>
</dbReference>
<comment type="catalytic activity">
    <reaction evidence="1">
        <text>[E2 ubiquitin-conjugating enzyme]-S-ubiquitinyl-L-cysteine + [acceptor protein]-L-lysine = [E2 ubiquitin-conjugating enzyme]-L-cysteine + [acceptor protein]-N(6)-ubiquitinyl-L-lysine.</text>
        <dbReference type="EC" id="2.3.2.31"/>
    </reaction>
</comment>
<dbReference type="PROSITE" id="PS50103">
    <property type="entry name" value="ZF_C3H1"/>
    <property type="match status" value="2"/>
</dbReference>
<accession>A0AAD7JXP4</accession>
<dbReference type="InterPro" id="IPR017907">
    <property type="entry name" value="Znf_RING_CS"/>
</dbReference>
<dbReference type="EC" id="2.3.2.31" evidence="2"/>
<evidence type="ECO:0000259" key="14">
    <source>
        <dbReference type="PROSITE" id="PS51873"/>
    </source>
</evidence>
<protein>
    <recommendedName>
        <fullName evidence="2">RBR-type E3 ubiquitin transferase</fullName>
        <ecNumber evidence="2">2.3.2.31</ecNumber>
    </recommendedName>
</protein>
<feature type="region of interest" description="Disordered" evidence="11">
    <location>
        <begin position="42"/>
        <end position="108"/>
    </location>
</feature>
<evidence type="ECO:0000256" key="8">
    <source>
        <dbReference type="ARBA" id="ARBA00022833"/>
    </source>
</evidence>
<dbReference type="AlphaFoldDB" id="A0AAD7JXP4"/>
<dbReference type="Gene3D" id="3.30.70.330">
    <property type="match status" value="1"/>
</dbReference>
<dbReference type="Pfam" id="PF01485">
    <property type="entry name" value="IBR"/>
    <property type="match status" value="1"/>
</dbReference>
<feature type="domain" description="RING-type" evidence="14">
    <location>
        <begin position="704"/>
        <end position="914"/>
    </location>
</feature>
<dbReference type="InterPro" id="IPR002867">
    <property type="entry name" value="IBR_dom"/>
</dbReference>
<dbReference type="Gene3D" id="1.20.120.1750">
    <property type="match status" value="1"/>
</dbReference>
<dbReference type="GO" id="GO:0016567">
    <property type="term" value="P:protein ubiquitination"/>
    <property type="evidence" value="ECO:0007669"/>
    <property type="project" value="InterPro"/>
</dbReference>
<dbReference type="Proteomes" id="UP001215598">
    <property type="component" value="Unassembled WGS sequence"/>
</dbReference>
<keyword evidence="6 9" id="KW-0863">Zinc-finger</keyword>
<keyword evidence="3" id="KW-0808">Transferase</keyword>
<evidence type="ECO:0000256" key="3">
    <source>
        <dbReference type="ARBA" id="ARBA00022679"/>
    </source>
</evidence>
<dbReference type="SUPFAM" id="SSF54928">
    <property type="entry name" value="RNA-binding domain, RBD"/>
    <property type="match status" value="1"/>
</dbReference>
<dbReference type="CDD" id="cd00590">
    <property type="entry name" value="RRM_SF"/>
    <property type="match status" value="1"/>
</dbReference>